<dbReference type="PANTHER" id="PTHR43008:SF4">
    <property type="entry name" value="CHAIN DEHYDROGENASE, PUTATIVE (AFU_ORTHOLOGUE AFUA_4G08710)-RELATED"/>
    <property type="match status" value="1"/>
</dbReference>
<evidence type="ECO:0000256" key="1">
    <source>
        <dbReference type="ARBA" id="ARBA00006484"/>
    </source>
</evidence>
<dbReference type="Gene3D" id="3.40.50.720">
    <property type="entry name" value="NAD(P)-binding Rossmann-like Domain"/>
    <property type="match status" value="1"/>
</dbReference>
<dbReference type="PRINTS" id="PR00081">
    <property type="entry name" value="GDHRDH"/>
</dbReference>
<sequence length="288" mass="30570">MATEHLDVRGKVALITGGARGIGFGTARALARRGATLVIVDLDQAACDEAAAQLGGESVGIAADVTDLGAMQRVVATVVDRFGGLDIVMANAGIASKAATFNAMSRESFDRVFEVNAHGVVRTVEAALPEIIRRRGHVVVVASVYAFLNGVGAVPYAMSKAAVEQLGRALRVELAQHGASATTCYFGFIDTEMVHRGIDDDPLSGKVQQQLPRVLAKRLTPDQAGEAVAQGIERRAPRVIVPPVWRVLFHLRGIIGPLLDRHMERAAPVQELAVAMEARANEEQPTTA</sequence>
<organism evidence="5 6">
    <name type="scientific">Svornostia abyssi</name>
    <dbReference type="NCBI Taxonomy" id="2898438"/>
    <lineage>
        <taxon>Bacteria</taxon>
        <taxon>Bacillati</taxon>
        <taxon>Actinomycetota</taxon>
        <taxon>Thermoleophilia</taxon>
        <taxon>Solirubrobacterales</taxon>
        <taxon>Baekduiaceae</taxon>
        <taxon>Svornostia</taxon>
    </lineage>
</organism>
<dbReference type="RefSeq" id="WP_353863836.1">
    <property type="nucleotide sequence ID" value="NZ_CP088295.1"/>
</dbReference>
<dbReference type="Pfam" id="PF00106">
    <property type="entry name" value="adh_short"/>
    <property type="match status" value="1"/>
</dbReference>
<keyword evidence="2" id="KW-0560">Oxidoreductase</keyword>
<evidence type="ECO:0000256" key="2">
    <source>
        <dbReference type="ARBA" id="ARBA00023002"/>
    </source>
</evidence>
<protein>
    <submittedName>
        <fullName evidence="5">Short-chain dehydrogenase/reductase</fullName>
    </submittedName>
</protein>
<dbReference type="NCBIfam" id="NF004526">
    <property type="entry name" value="PRK05872.1"/>
    <property type="match status" value="1"/>
</dbReference>
<evidence type="ECO:0000313" key="5">
    <source>
        <dbReference type="EMBL" id="UUY03328.1"/>
    </source>
</evidence>
<feature type="domain" description="Ketoreductase" evidence="4">
    <location>
        <begin position="11"/>
        <end position="192"/>
    </location>
</feature>
<dbReference type="Proteomes" id="UP001058860">
    <property type="component" value="Chromosome"/>
</dbReference>
<evidence type="ECO:0000313" key="6">
    <source>
        <dbReference type="Proteomes" id="UP001058860"/>
    </source>
</evidence>
<keyword evidence="6" id="KW-1185">Reference proteome</keyword>
<dbReference type="InterPro" id="IPR057326">
    <property type="entry name" value="KR_dom"/>
</dbReference>
<dbReference type="InterPro" id="IPR020904">
    <property type="entry name" value="Sc_DH/Rdtase_CS"/>
</dbReference>
<dbReference type="SMART" id="SM00822">
    <property type="entry name" value="PKS_KR"/>
    <property type="match status" value="1"/>
</dbReference>
<evidence type="ECO:0000259" key="4">
    <source>
        <dbReference type="SMART" id="SM00822"/>
    </source>
</evidence>
<name>A0ABY5PFB2_9ACTN</name>
<dbReference type="InterPro" id="IPR036291">
    <property type="entry name" value="NAD(P)-bd_dom_sf"/>
</dbReference>
<gene>
    <name evidence="5" type="ORF">LRS13_22080</name>
</gene>
<evidence type="ECO:0000256" key="3">
    <source>
        <dbReference type="RuleBase" id="RU000363"/>
    </source>
</evidence>
<dbReference type="PANTHER" id="PTHR43008">
    <property type="entry name" value="BENZIL REDUCTASE"/>
    <property type="match status" value="1"/>
</dbReference>
<dbReference type="CDD" id="cd05233">
    <property type="entry name" value="SDR_c"/>
    <property type="match status" value="1"/>
</dbReference>
<dbReference type="SUPFAM" id="SSF51735">
    <property type="entry name" value="NAD(P)-binding Rossmann-fold domains"/>
    <property type="match status" value="1"/>
</dbReference>
<reference evidence="6" key="1">
    <citation type="submission" date="2021-11" db="EMBL/GenBank/DDBJ databases">
        <title>Cultivation dependent microbiological survey of springs from the worlds oldest radium mine currently devoted to the extraction of radon-saturated water.</title>
        <authorList>
            <person name="Kapinusova G."/>
            <person name="Smrhova T."/>
            <person name="Strejcek M."/>
            <person name="Suman J."/>
            <person name="Jani K."/>
            <person name="Pajer P."/>
            <person name="Uhlik O."/>
        </authorList>
    </citation>
    <scope>NUCLEOTIDE SEQUENCE [LARGE SCALE GENOMIC DNA]</scope>
    <source>
        <strain evidence="6">J379</strain>
    </source>
</reference>
<proteinExistence type="inferred from homology"/>
<dbReference type="EMBL" id="CP088295">
    <property type="protein sequence ID" value="UUY03328.1"/>
    <property type="molecule type" value="Genomic_DNA"/>
</dbReference>
<dbReference type="PROSITE" id="PS00061">
    <property type="entry name" value="ADH_SHORT"/>
    <property type="match status" value="1"/>
</dbReference>
<dbReference type="InterPro" id="IPR002347">
    <property type="entry name" value="SDR_fam"/>
</dbReference>
<dbReference type="PRINTS" id="PR00080">
    <property type="entry name" value="SDRFAMILY"/>
</dbReference>
<comment type="similarity">
    <text evidence="1 3">Belongs to the short-chain dehydrogenases/reductases (SDR) family.</text>
</comment>
<accession>A0ABY5PFB2</accession>